<dbReference type="RefSeq" id="WP_205498611.1">
    <property type="nucleotide sequence ID" value="NZ_CP148066.1"/>
</dbReference>
<comment type="similarity">
    <text evidence="5">Belongs to the DNA photolyase family.</text>
</comment>
<dbReference type="InterPro" id="IPR005101">
    <property type="entry name" value="Cryptochr/Photolyase_FAD-bd"/>
</dbReference>
<keyword evidence="7" id="KW-0456">Lyase</keyword>
<keyword evidence="8" id="KW-1185">Reference proteome</keyword>
<reference evidence="7" key="1">
    <citation type="submission" date="2024-03" db="EMBL/GenBank/DDBJ databases">
        <title>Complete genome sequence of Mycoplasma gypis type strain B1/T1.</title>
        <authorList>
            <person name="Spergser J."/>
        </authorList>
    </citation>
    <scope>NUCLEOTIDE SEQUENCE [LARGE SCALE GENOMIC DNA]</scope>
    <source>
        <strain evidence="7">B1/T1</strain>
    </source>
</reference>
<name>A0ABZ2RQC8_9BACT</name>
<dbReference type="Gene3D" id="3.40.50.620">
    <property type="entry name" value="HUPs"/>
    <property type="match status" value="1"/>
</dbReference>
<feature type="domain" description="Photolyase/cryptochrome alpha/beta" evidence="6">
    <location>
        <begin position="2"/>
        <end position="133"/>
    </location>
</feature>
<dbReference type="EC" id="4.1.99.3" evidence="7"/>
<evidence type="ECO:0000259" key="6">
    <source>
        <dbReference type="PROSITE" id="PS51645"/>
    </source>
</evidence>
<accession>A0ABZ2RQC8</accession>
<dbReference type="Proteomes" id="UP001460679">
    <property type="component" value="Chromosome"/>
</dbReference>
<evidence type="ECO:0000256" key="1">
    <source>
        <dbReference type="ARBA" id="ARBA00001974"/>
    </source>
</evidence>
<dbReference type="Pfam" id="PF00875">
    <property type="entry name" value="DNA_photolyase"/>
    <property type="match status" value="1"/>
</dbReference>
<evidence type="ECO:0000256" key="3">
    <source>
        <dbReference type="ARBA" id="ARBA00022827"/>
    </source>
</evidence>
<protein>
    <submittedName>
        <fullName evidence="7">Deoxyribodipyrimidine photo-lyase</fullName>
        <ecNumber evidence="7">4.1.99.3</ecNumber>
    </submittedName>
</protein>
<evidence type="ECO:0000256" key="2">
    <source>
        <dbReference type="ARBA" id="ARBA00022630"/>
    </source>
</evidence>
<dbReference type="PROSITE" id="PS51645">
    <property type="entry name" value="PHR_CRY_ALPHA_BETA"/>
    <property type="match status" value="1"/>
</dbReference>
<dbReference type="SUPFAM" id="SSF52425">
    <property type="entry name" value="Cryptochrome/photolyase, N-terminal domain"/>
    <property type="match status" value="1"/>
</dbReference>
<organism evidence="7 8">
    <name type="scientific">[Mycoplasma] gypis</name>
    <dbReference type="NCBI Taxonomy" id="92404"/>
    <lineage>
        <taxon>Bacteria</taxon>
        <taxon>Bacillati</taxon>
        <taxon>Mycoplasmatota</taxon>
        <taxon>Mycoplasmoidales</taxon>
        <taxon>Metamycoplasmataceae</taxon>
        <taxon>Metamycoplasma</taxon>
    </lineage>
</organism>
<dbReference type="InterPro" id="IPR036155">
    <property type="entry name" value="Crypto/Photolyase_N_sf"/>
</dbReference>
<evidence type="ECO:0000313" key="7">
    <source>
        <dbReference type="EMBL" id="WXL28672.1"/>
    </source>
</evidence>
<comment type="cofactor">
    <cofactor evidence="1">
        <name>FAD</name>
        <dbReference type="ChEBI" id="CHEBI:57692"/>
    </cofactor>
</comment>
<dbReference type="InterPro" id="IPR014729">
    <property type="entry name" value="Rossmann-like_a/b/a_fold"/>
</dbReference>
<dbReference type="SUPFAM" id="SSF48173">
    <property type="entry name" value="Cryptochrome/photolyase FAD-binding domain"/>
    <property type="match status" value="1"/>
</dbReference>
<keyword evidence="2 5" id="KW-0285">Flavoprotein</keyword>
<dbReference type="InterPro" id="IPR036134">
    <property type="entry name" value="Crypto/Photolyase_FAD-like_sf"/>
</dbReference>
<dbReference type="PANTHER" id="PTHR11455">
    <property type="entry name" value="CRYPTOCHROME"/>
    <property type="match status" value="1"/>
</dbReference>
<dbReference type="GO" id="GO:0003904">
    <property type="term" value="F:deoxyribodipyrimidine photo-lyase activity"/>
    <property type="evidence" value="ECO:0007669"/>
    <property type="project" value="UniProtKB-EC"/>
</dbReference>
<dbReference type="Gene3D" id="1.10.579.10">
    <property type="entry name" value="DNA Cyclobutane Dipyrimidine Photolyase, subunit A, domain 3"/>
    <property type="match status" value="1"/>
</dbReference>
<evidence type="ECO:0000256" key="4">
    <source>
        <dbReference type="ARBA" id="ARBA00022991"/>
    </source>
</evidence>
<dbReference type="InterPro" id="IPR018394">
    <property type="entry name" value="DNA_photolyase_1_CS_C"/>
</dbReference>
<dbReference type="PRINTS" id="PR00147">
    <property type="entry name" value="DNAPHOTLYASE"/>
</dbReference>
<dbReference type="Pfam" id="PF03441">
    <property type="entry name" value="FAD_binding_7"/>
    <property type="match status" value="1"/>
</dbReference>
<dbReference type="InterPro" id="IPR006050">
    <property type="entry name" value="DNA_photolyase_N"/>
</dbReference>
<keyword evidence="3 5" id="KW-0274">FAD</keyword>
<keyword evidence="4 5" id="KW-0157">Chromophore</keyword>
<dbReference type="PANTHER" id="PTHR11455:SF9">
    <property type="entry name" value="CRYPTOCHROME CIRCADIAN CLOCK 5 ISOFORM X1"/>
    <property type="match status" value="1"/>
</dbReference>
<sequence length="475" mass="56909">MKTNIFWLRNDFRFRDNTALIKSLIDTQAENNNLLIVFNFDDALINFSTHSTNYFLSALKVFDNEVISKLNTQIYFSHLNPVECFKTLINKFQINKVYCNATERGYGLFRDLRVNDFLTENNIKFVRLIDKHLTKVTQIKSNSDTNYVVFSPYFKKWSQESKREPLETDVIEFKSLFLKNDFINETQIIKNHFFNKIDKDFSQECGQKLAYDRLNYFIKNNLHNYHLKRDLISEKTSELSPFLATGQLSIRDVFWSIKRSDVPNLDKEKFFQELCWRDFYNMIHYYHPDQHKLEINKMFQEIPWNKDYEIFQKWIDGKTGFPLIDAAMHELQETGRLHNRLRMIVASFLVKDLGIDWRMGEQYFRKTLIDYDSSSNIGSWQWSTSVGTDACPYFRVFNPHLQSLKLDPEAIYIKKWLPCLEKLDKKVIHDIYNKNKKYKINTNDFALEKDYCELIVDHTKQKEKIINLFKSYIKK</sequence>
<dbReference type="EMBL" id="CP148066">
    <property type="protein sequence ID" value="WXL28672.1"/>
    <property type="molecule type" value="Genomic_DNA"/>
</dbReference>
<dbReference type="PROSITE" id="PS00691">
    <property type="entry name" value="DNA_PHOTOLYASES_1_2"/>
    <property type="match status" value="1"/>
</dbReference>
<dbReference type="InterPro" id="IPR002081">
    <property type="entry name" value="Cryptochrome/DNA_photolyase_1"/>
</dbReference>
<gene>
    <name evidence="7" type="ORF">WG616_01470</name>
</gene>
<evidence type="ECO:0000313" key="8">
    <source>
        <dbReference type="Proteomes" id="UP001460679"/>
    </source>
</evidence>
<proteinExistence type="inferred from homology"/>
<evidence type="ECO:0000256" key="5">
    <source>
        <dbReference type="RuleBase" id="RU004182"/>
    </source>
</evidence>
<dbReference type="Gene3D" id="1.25.40.80">
    <property type="match status" value="1"/>
</dbReference>